<dbReference type="Proteomes" id="UP000013827">
    <property type="component" value="Unassembled WGS sequence"/>
</dbReference>
<evidence type="ECO:0000313" key="2">
    <source>
        <dbReference type="EnsemblProtists" id="EOD29011"/>
    </source>
</evidence>
<dbReference type="PaxDb" id="2903-EOD10851"/>
<name>A0A0D3JZS6_EMIH1</name>
<proteinExistence type="predicted"/>
<keyword evidence="3" id="KW-1185">Reference proteome</keyword>
<protein>
    <submittedName>
        <fullName evidence="2">Uncharacterized protein</fullName>
    </submittedName>
</protein>
<reference evidence="2" key="2">
    <citation type="submission" date="2024-10" db="UniProtKB">
        <authorList>
            <consortium name="EnsemblProtists"/>
        </authorList>
    </citation>
    <scope>IDENTIFICATION</scope>
</reference>
<dbReference type="RefSeq" id="XP_005763280.1">
    <property type="nucleotide sequence ID" value="XM_005763223.1"/>
</dbReference>
<organism evidence="2 3">
    <name type="scientific">Emiliania huxleyi (strain CCMP1516)</name>
    <dbReference type="NCBI Taxonomy" id="280463"/>
    <lineage>
        <taxon>Eukaryota</taxon>
        <taxon>Haptista</taxon>
        <taxon>Haptophyta</taxon>
        <taxon>Prymnesiophyceae</taxon>
        <taxon>Isochrysidales</taxon>
        <taxon>Noelaerhabdaceae</taxon>
        <taxon>Emiliania</taxon>
    </lineage>
</organism>
<dbReference type="EnsemblProtists" id="EOD10851">
    <property type="protein sequence ID" value="EOD10851"/>
    <property type="gene ID" value="EMIHUDRAFT_215092"/>
</dbReference>
<sequence>MSLIFLSLLASSAETLRLYVHREEPKLDNPNGPCSTLLDIAPSAGVDGALRLASARLQVSLSSLATESGTTVTSLAALANDTTLRALEASHAEAAARRELAAAYRLFHMYGLAPFDGESINFIAARRAQI</sequence>
<dbReference type="AlphaFoldDB" id="A0A0D3JZS6"/>
<feature type="chain" id="PRO_5044053618" evidence="1">
    <location>
        <begin position="16"/>
        <end position="130"/>
    </location>
</feature>
<dbReference type="RefSeq" id="XP_005781440.1">
    <property type="nucleotide sequence ID" value="XM_005781383.1"/>
</dbReference>
<accession>A0A0D3JZS6</accession>
<dbReference type="EnsemblProtists" id="EOD29011">
    <property type="protein sequence ID" value="EOD29011"/>
    <property type="gene ID" value="EMIHUDRAFT_234211"/>
</dbReference>
<reference evidence="3" key="1">
    <citation type="journal article" date="2013" name="Nature">
        <title>Pan genome of the phytoplankton Emiliania underpins its global distribution.</title>
        <authorList>
            <person name="Read B.A."/>
            <person name="Kegel J."/>
            <person name="Klute M.J."/>
            <person name="Kuo A."/>
            <person name="Lefebvre S.C."/>
            <person name="Maumus F."/>
            <person name="Mayer C."/>
            <person name="Miller J."/>
            <person name="Monier A."/>
            <person name="Salamov A."/>
            <person name="Young J."/>
            <person name="Aguilar M."/>
            <person name="Claverie J.M."/>
            <person name="Frickenhaus S."/>
            <person name="Gonzalez K."/>
            <person name="Herman E.K."/>
            <person name="Lin Y.C."/>
            <person name="Napier J."/>
            <person name="Ogata H."/>
            <person name="Sarno A.F."/>
            <person name="Shmutz J."/>
            <person name="Schroeder D."/>
            <person name="de Vargas C."/>
            <person name="Verret F."/>
            <person name="von Dassow P."/>
            <person name="Valentin K."/>
            <person name="Van de Peer Y."/>
            <person name="Wheeler G."/>
            <person name="Dacks J.B."/>
            <person name="Delwiche C.F."/>
            <person name="Dyhrman S.T."/>
            <person name="Glockner G."/>
            <person name="John U."/>
            <person name="Richards T."/>
            <person name="Worden A.Z."/>
            <person name="Zhang X."/>
            <person name="Grigoriev I.V."/>
            <person name="Allen A.E."/>
            <person name="Bidle K."/>
            <person name="Borodovsky M."/>
            <person name="Bowler C."/>
            <person name="Brownlee C."/>
            <person name="Cock J.M."/>
            <person name="Elias M."/>
            <person name="Gladyshev V.N."/>
            <person name="Groth M."/>
            <person name="Guda C."/>
            <person name="Hadaegh A."/>
            <person name="Iglesias-Rodriguez M.D."/>
            <person name="Jenkins J."/>
            <person name="Jones B.M."/>
            <person name="Lawson T."/>
            <person name="Leese F."/>
            <person name="Lindquist E."/>
            <person name="Lobanov A."/>
            <person name="Lomsadze A."/>
            <person name="Malik S.B."/>
            <person name="Marsh M.E."/>
            <person name="Mackinder L."/>
            <person name="Mock T."/>
            <person name="Mueller-Roeber B."/>
            <person name="Pagarete A."/>
            <person name="Parker M."/>
            <person name="Probert I."/>
            <person name="Quesneville H."/>
            <person name="Raines C."/>
            <person name="Rensing S.A."/>
            <person name="Riano-Pachon D.M."/>
            <person name="Richier S."/>
            <person name="Rokitta S."/>
            <person name="Shiraiwa Y."/>
            <person name="Soanes D.M."/>
            <person name="van der Giezen M."/>
            <person name="Wahlund T.M."/>
            <person name="Williams B."/>
            <person name="Wilson W."/>
            <person name="Wolfe G."/>
            <person name="Wurch L.L."/>
        </authorList>
    </citation>
    <scope>NUCLEOTIDE SEQUENCE</scope>
</reference>
<keyword evidence="1" id="KW-0732">Signal</keyword>
<dbReference type="KEGG" id="ehx:EMIHUDRAFT_234211"/>
<dbReference type="HOGENOM" id="CLU_1942051_0_0_1"/>
<evidence type="ECO:0000256" key="1">
    <source>
        <dbReference type="SAM" id="SignalP"/>
    </source>
</evidence>
<dbReference type="KEGG" id="ehx:EMIHUDRAFT_215092"/>
<evidence type="ECO:0000313" key="3">
    <source>
        <dbReference type="Proteomes" id="UP000013827"/>
    </source>
</evidence>
<feature type="signal peptide" evidence="1">
    <location>
        <begin position="1"/>
        <end position="15"/>
    </location>
</feature>
<dbReference type="GeneID" id="17257044"/>
<dbReference type="GeneID" id="17274556"/>